<evidence type="ECO:0000313" key="2">
    <source>
        <dbReference type="Proteomes" id="UP001230156"/>
    </source>
</evidence>
<protein>
    <submittedName>
        <fullName evidence="1">M55 family metallopeptidase</fullName>
    </submittedName>
</protein>
<dbReference type="Gene3D" id="3.30.1360.130">
    <property type="entry name" value="Dipeptide transport protein"/>
    <property type="match status" value="1"/>
</dbReference>
<name>A0ABU0YU25_9PROT</name>
<sequence>MKVFISADIEGTTGITNWEEADKTHPTYQEFRERMTDEVVAACEGAIEAGAKEIVIKDAHGSGRNIIAARLPDCVQLIRGWSGHPFCMVQELDESFDALLFVGYHAKAGSDDNPLAHTLRLRVAHLMINGEIASEFHMHALAAATVKVPSVFLSGDAGICADARRIVPGIVTVPVSRGIGPSTMSIAPNLAKKQIQAGVANALRGDFAARRLTLPQHFTLEIKYTTPVDAYRASWYPGAKLAAPRTVQFAANDYFEILRGINFMA</sequence>
<reference evidence="2" key="1">
    <citation type="submission" date="2023-08" db="EMBL/GenBank/DDBJ databases">
        <title>Rhodospirillaceae gen. nov., a novel taxon isolated from the Yangtze River Yuezi River estuary sludge.</title>
        <authorList>
            <person name="Ruan L."/>
        </authorList>
    </citation>
    <scope>NUCLEOTIDE SEQUENCE [LARGE SCALE GENOMIC DNA]</scope>
    <source>
        <strain evidence="2">R-7</strain>
    </source>
</reference>
<dbReference type="EMBL" id="JAUYVI010000007">
    <property type="protein sequence ID" value="MDQ7250358.1"/>
    <property type="molecule type" value="Genomic_DNA"/>
</dbReference>
<dbReference type="Proteomes" id="UP001230156">
    <property type="component" value="Unassembled WGS sequence"/>
</dbReference>
<dbReference type="SUPFAM" id="SSF63992">
    <property type="entry name" value="Dipeptide transport protein"/>
    <property type="match status" value="1"/>
</dbReference>
<dbReference type="RefSeq" id="WP_379959531.1">
    <property type="nucleotide sequence ID" value="NZ_JAUYVI010000007.1"/>
</dbReference>
<gene>
    <name evidence="1" type="ORF">Q8A70_21895</name>
</gene>
<dbReference type="CDD" id="cd08770">
    <property type="entry name" value="DAP_dppA_3"/>
    <property type="match status" value="1"/>
</dbReference>
<dbReference type="InterPro" id="IPR036177">
    <property type="entry name" value="Peptidase_M55_sf"/>
</dbReference>
<dbReference type="Pfam" id="PF04951">
    <property type="entry name" value="Peptidase_M55"/>
    <property type="match status" value="1"/>
</dbReference>
<evidence type="ECO:0000313" key="1">
    <source>
        <dbReference type="EMBL" id="MDQ7250358.1"/>
    </source>
</evidence>
<organism evidence="1 2">
    <name type="scientific">Dongia sedimenti</name>
    <dbReference type="NCBI Taxonomy" id="3064282"/>
    <lineage>
        <taxon>Bacteria</taxon>
        <taxon>Pseudomonadati</taxon>
        <taxon>Pseudomonadota</taxon>
        <taxon>Alphaproteobacteria</taxon>
        <taxon>Rhodospirillales</taxon>
        <taxon>Dongiaceae</taxon>
        <taxon>Dongia</taxon>
    </lineage>
</organism>
<dbReference type="Gene3D" id="3.40.50.10780">
    <property type="entry name" value="Dipeptide transport protein"/>
    <property type="match status" value="1"/>
</dbReference>
<dbReference type="InterPro" id="IPR027476">
    <property type="entry name" value="DppA_N"/>
</dbReference>
<accession>A0ABU0YU25</accession>
<proteinExistence type="predicted"/>
<dbReference type="PIRSF" id="PIRSF015853">
    <property type="entry name" value="Pep_DppA"/>
    <property type="match status" value="1"/>
</dbReference>
<keyword evidence="2" id="KW-1185">Reference proteome</keyword>
<dbReference type="InterPro" id="IPR007035">
    <property type="entry name" value="Peptidase_M55"/>
</dbReference>
<comment type="caution">
    <text evidence="1">The sequence shown here is derived from an EMBL/GenBank/DDBJ whole genome shotgun (WGS) entry which is preliminary data.</text>
</comment>